<sequence length="73" mass="8371">MDELAKKIVEIEVQCKRKDKYVPPHERRKPKDNEGNRFEGMLSIILNKIHLVAREPYGSCDASSPSASCHNVY</sequence>
<dbReference type="HOGENOM" id="CLU_2709677_0_0_1"/>
<organism evidence="1 2">
    <name type="scientific">Solanum tuberosum</name>
    <name type="common">Potato</name>
    <dbReference type="NCBI Taxonomy" id="4113"/>
    <lineage>
        <taxon>Eukaryota</taxon>
        <taxon>Viridiplantae</taxon>
        <taxon>Streptophyta</taxon>
        <taxon>Embryophyta</taxon>
        <taxon>Tracheophyta</taxon>
        <taxon>Spermatophyta</taxon>
        <taxon>Magnoliopsida</taxon>
        <taxon>eudicotyledons</taxon>
        <taxon>Gunneridae</taxon>
        <taxon>Pentapetalae</taxon>
        <taxon>asterids</taxon>
        <taxon>lamiids</taxon>
        <taxon>Solanales</taxon>
        <taxon>Solanaceae</taxon>
        <taxon>Solanoideae</taxon>
        <taxon>Solaneae</taxon>
        <taxon>Solanum</taxon>
    </lineage>
</organism>
<evidence type="ECO:0000313" key="1">
    <source>
        <dbReference type="EnsemblPlants" id="PGSC0003DMT400089537"/>
    </source>
</evidence>
<reference evidence="2" key="1">
    <citation type="journal article" date="2011" name="Nature">
        <title>Genome sequence and analysis of the tuber crop potato.</title>
        <authorList>
            <consortium name="The Potato Genome Sequencing Consortium"/>
        </authorList>
    </citation>
    <scope>NUCLEOTIDE SEQUENCE [LARGE SCALE GENOMIC DNA]</scope>
    <source>
        <strain evidence="2">cv. DM1-3 516 R44</strain>
    </source>
</reference>
<evidence type="ECO:0000313" key="2">
    <source>
        <dbReference type="Proteomes" id="UP000011115"/>
    </source>
</evidence>
<name>M1DID2_SOLTU</name>
<reference evidence="1" key="2">
    <citation type="submission" date="2015-06" db="UniProtKB">
        <authorList>
            <consortium name="EnsemblPlants"/>
        </authorList>
    </citation>
    <scope>IDENTIFICATION</scope>
    <source>
        <strain evidence="1">DM1-3 516 R44</strain>
    </source>
</reference>
<dbReference type="PaxDb" id="4113-PGSC0003DMT400089537"/>
<dbReference type="EnsemblPlants" id="PGSC0003DMT400089537">
    <property type="protein sequence ID" value="PGSC0003DMT400089537"/>
    <property type="gene ID" value="PGSC0003DMG400039108"/>
</dbReference>
<dbReference type="AlphaFoldDB" id="M1DID2"/>
<protein>
    <submittedName>
        <fullName evidence="1">Uncharacterized protein</fullName>
    </submittedName>
</protein>
<proteinExistence type="predicted"/>
<accession>M1DID2</accession>
<dbReference type="Gramene" id="PGSC0003DMT400089537">
    <property type="protein sequence ID" value="PGSC0003DMT400089537"/>
    <property type="gene ID" value="PGSC0003DMG400039108"/>
</dbReference>
<dbReference type="InParanoid" id="M1DID2"/>
<dbReference type="Proteomes" id="UP000011115">
    <property type="component" value="Unassembled WGS sequence"/>
</dbReference>
<keyword evidence="2" id="KW-1185">Reference proteome</keyword>